<sequence length="109" mass="12288">MVDGENGHVLLWAKSRNRFWLVFLARNDHLSEMVAYHNKEKDDGMDYALIGHTEEDLPDEGDSDIKNSEFGVVSVSEAKSVDNSAKESKEKKIPNSFKANFEGYSMTTS</sequence>
<proteinExistence type="predicted"/>
<reference evidence="1 2" key="1">
    <citation type="journal article" date="2023" name="Nucleic Acids Res.">
        <title>The hologenome of Daphnia magna reveals possible DNA methylation and microbiome-mediated evolution of the host genome.</title>
        <authorList>
            <person name="Chaturvedi A."/>
            <person name="Li X."/>
            <person name="Dhandapani V."/>
            <person name="Marshall H."/>
            <person name="Kissane S."/>
            <person name="Cuenca-Cambronero M."/>
            <person name="Asole G."/>
            <person name="Calvet F."/>
            <person name="Ruiz-Romero M."/>
            <person name="Marangio P."/>
            <person name="Guigo R."/>
            <person name="Rago D."/>
            <person name="Mirbahai L."/>
            <person name="Eastwood N."/>
            <person name="Colbourne J.K."/>
            <person name="Zhou J."/>
            <person name="Mallon E."/>
            <person name="Orsini L."/>
        </authorList>
    </citation>
    <scope>NUCLEOTIDE SEQUENCE [LARGE SCALE GENOMIC DNA]</scope>
    <source>
        <strain evidence="1">LRV0_1</strain>
    </source>
</reference>
<protein>
    <submittedName>
        <fullName evidence="1">Uncharacterized protein</fullName>
    </submittedName>
</protein>
<accession>A0ABQ9YTQ4</accession>
<organism evidence="1 2">
    <name type="scientific">Daphnia magna</name>
    <dbReference type="NCBI Taxonomy" id="35525"/>
    <lineage>
        <taxon>Eukaryota</taxon>
        <taxon>Metazoa</taxon>
        <taxon>Ecdysozoa</taxon>
        <taxon>Arthropoda</taxon>
        <taxon>Crustacea</taxon>
        <taxon>Branchiopoda</taxon>
        <taxon>Diplostraca</taxon>
        <taxon>Cladocera</taxon>
        <taxon>Anomopoda</taxon>
        <taxon>Daphniidae</taxon>
        <taxon>Daphnia</taxon>
    </lineage>
</organism>
<name>A0ABQ9YTQ4_9CRUS</name>
<evidence type="ECO:0000313" key="1">
    <source>
        <dbReference type="EMBL" id="KAK4004026.1"/>
    </source>
</evidence>
<keyword evidence="2" id="KW-1185">Reference proteome</keyword>
<dbReference type="EMBL" id="JAOYFB010000001">
    <property type="protein sequence ID" value="KAK4004026.1"/>
    <property type="molecule type" value="Genomic_DNA"/>
</dbReference>
<gene>
    <name evidence="1" type="ORF">OUZ56_005769</name>
</gene>
<evidence type="ECO:0000313" key="2">
    <source>
        <dbReference type="Proteomes" id="UP001234178"/>
    </source>
</evidence>
<comment type="caution">
    <text evidence="1">The sequence shown here is derived from an EMBL/GenBank/DDBJ whole genome shotgun (WGS) entry which is preliminary data.</text>
</comment>
<dbReference type="Proteomes" id="UP001234178">
    <property type="component" value="Unassembled WGS sequence"/>
</dbReference>